<feature type="compositionally biased region" description="Low complexity" evidence="1">
    <location>
        <begin position="176"/>
        <end position="201"/>
    </location>
</feature>
<sequence length="211" mass="23485">MPVVLSVGSLNFIFMHDAHLGVLKYDLGTSCLSEIELPFVILITRFDSHALIAPEDGQLGIAMLNRFNLSVYWRAVCHDQVATWIESEVIDLKKHVLAGDPMIPHTELVGSVERTTIIFATTNLGTYMIDLKTLSKKLRSKLCLFNYPWALFPYFSFYSPLVGKFENMVTLGESKMGSIGEESGESESVSSDMESGESDAGSSDEEMRKLM</sequence>
<reference evidence="2" key="2">
    <citation type="submission" date="2018-03" db="EMBL/GenBank/DDBJ databases">
        <title>The Triticum urartu genome reveals the dynamic nature of wheat genome evolution.</title>
        <authorList>
            <person name="Ling H."/>
            <person name="Ma B."/>
            <person name="Shi X."/>
            <person name="Liu H."/>
            <person name="Dong L."/>
            <person name="Sun H."/>
            <person name="Cao Y."/>
            <person name="Gao Q."/>
            <person name="Zheng S."/>
            <person name="Li Y."/>
            <person name="Yu Y."/>
            <person name="Du H."/>
            <person name="Qi M."/>
            <person name="Li Y."/>
            <person name="Yu H."/>
            <person name="Cui Y."/>
            <person name="Wang N."/>
            <person name="Chen C."/>
            <person name="Wu H."/>
            <person name="Zhao Y."/>
            <person name="Zhang J."/>
            <person name="Li Y."/>
            <person name="Zhou W."/>
            <person name="Zhang B."/>
            <person name="Hu W."/>
            <person name="Eijk M."/>
            <person name="Tang J."/>
            <person name="Witsenboer H."/>
            <person name="Zhao S."/>
            <person name="Li Z."/>
            <person name="Zhang A."/>
            <person name="Wang D."/>
            <person name="Liang C."/>
        </authorList>
    </citation>
    <scope>NUCLEOTIDE SEQUENCE [LARGE SCALE GENOMIC DNA]</scope>
    <source>
        <strain evidence="2">cv. G1812</strain>
    </source>
</reference>
<evidence type="ECO:0000313" key="3">
    <source>
        <dbReference type="Proteomes" id="UP000015106"/>
    </source>
</evidence>
<organism evidence="2 3">
    <name type="scientific">Triticum urartu</name>
    <name type="common">Red wild einkorn</name>
    <name type="synonym">Crithodium urartu</name>
    <dbReference type="NCBI Taxonomy" id="4572"/>
    <lineage>
        <taxon>Eukaryota</taxon>
        <taxon>Viridiplantae</taxon>
        <taxon>Streptophyta</taxon>
        <taxon>Embryophyta</taxon>
        <taxon>Tracheophyta</taxon>
        <taxon>Spermatophyta</taxon>
        <taxon>Magnoliopsida</taxon>
        <taxon>Liliopsida</taxon>
        <taxon>Poales</taxon>
        <taxon>Poaceae</taxon>
        <taxon>BOP clade</taxon>
        <taxon>Pooideae</taxon>
        <taxon>Triticodae</taxon>
        <taxon>Triticeae</taxon>
        <taxon>Triticinae</taxon>
        <taxon>Triticum</taxon>
    </lineage>
</organism>
<dbReference type="Gramene" id="TuG1812G0700005894.01.T03">
    <property type="protein sequence ID" value="TuG1812G0700005894.01.T03"/>
    <property type="gene ID" value="TuG1812G0700005894.01"/>
</dbReference>
<reference evidence="2" key="3">
    <citation type="submission" date="2022-06" db="UniProtKB">
        <authorList>
            <consortium name="EnsemblPlants"/>
        </authorList>
    </citation>
    <scope>IDENTIFICATION</scope>
</reference>
<dbReference type="AlphaFoldDB" id="A0A8R7R703"/>
<dbReference type="PANTHER" id="PTHR33186">
    <property type="entry name" value="OS10G0136150 PROTEIN-RELATED"/>
    <property type="match status" value="1"/>
</dbReference>
<evidence type="ECO:0000313" key="2">
    <source>
        <dbReference type="EnsemblPlants" id="TuG1812G0700005894.01.T03"/>
    </source>
</evidence>
<feature type="region of interest" description="Disordered" evidence="1">
    <location>
        <begin position="176"/>
        <end position="211"/>
    </location>
</feature>
<evidence type="ECO:0000256" key="1">
    <source>
        <dbReference type="SAM" id="MobiDB-lite"/>
    </source>
</evidence>
<proteinExistence type="predicted"/>
<dbReference type="PANTHER" id="PTHR33186:SF28">
    <property type="entry name" value="F-BOX DOMAIN-CONTAINING PROTEIN"/>
    <property type="match status" value="1"/>
</dbReference>
<dbReference type="Proteomes" id="UP000015106">
    <property type="component" value="Chromosome 7"/>
</dbReference>
<accession>A0A8R7R703</accession>
<dbReference type="EnsemblPlants" id="TuG1812G0700005894.01.T03">
    <property type="protein sequence ID" value="TuG1812G0700005894.01.T03"/>
    <property type="gene ID" value="TuG1812G0700005894.01"/>
</dbReference>
<protein>
    <submittedName>
        <fullName evidence="2">Uncharacterized protein</fullName>
    </submittedName>
</protein>
<name>A0A8R7R703_TRIUA</name>
<keyword evidence="3" id="KW-1185">Reference proteome</keyword>
<reference evidence="3" key="1">
    <citation type="journal article" date="2013" name="Nature">
        <title>Draft genome of the wheat A-genome progenitor Triticum urartu.</title>
        <authorList>
            <person name="Ling H.Q."/>
            <person name="Zhao S."/>
            <person name="Liu D."/>
            <person name="Wang J."/>
            <person name="Sun H."/>
            <person name="Zhang C."/>
            <person name="Fan H."/>
            <person name="Li D."/>
            <person name="Dong L."/>
            <person name="Tao Y."/>
            <person name="Gao C."/>
            <person name="Wu H."/>
            <person name="Li Y."/>
            <person name="Cui Y."/>
            <person name="Guo X."/>
            <person name="Zheng S."/>
            <person name="Wang B."/>
            <person name="Yu K."/>
            <person name="Liang Q."/>
            <person name="Yang W."/>
            <person name="Lou X."/>
            <person name="Chen J."/>
            <person name="Feng M."/>
            <person name="Jian J."/>
            <person name="Zhang X."/>
            <person name="Luo G."/>
            <person name="Jiang Y."/>
            <person name="Liu J."/>
            <person name="Wang Z."/>
            <person name="Sha Y."/>
            <person name="Zhang B."/>
            <person name="Wu H."/>
            <person name="Tang D."/>
            <person name="Shen Q."/>
            <person name="Xue P."/>
            <person name="Zou S."/>
            <person name="Wang X."/>
            <person name="Liu X."/>
            <person name="Wang F."/>
            <person name="Yang Y."/>
            <person name="An X."/>
            <person name="Dong Z."/>
            <person name="Zhang K."/>
            <person name="Zhang X."/>
            <person name="Luo M.C."/>
            <person name="Dvorak J."/>
            <person name="Tong Y."/>
            <person name="Wang J."/>
            <person name="Yang H."/>
            <person name="Li Z."/>
            <person name="Wang D."/>
            <person name="Zhang A."/>
            <person name="Wang J."/>
        </authorList>
    </citation>
    <scope>NUCLEOTIDE SEQUENCE</scope>
    <source>
        <strain evidence="3">cv. G1812</strain>
    </source>
</reference>